<reference evidence="1" key="1">
    <citation type="submission" date="2018-02" db="EMBL/GenBank/DDBJ databases">
        <title>The genomes of Aspergillus section Nigri reveals drivers in fungal speciation.</title>
        <authorList>
            <consortium name="DOE Joint Genome Institute"/>
            <person name="Vesth T.C."/>
            <person name="Nybo J."/>
            <person name="Theobald S."/>
            <person name="Brandl J."/>
            <person name="Frisvad J.C."/>
            <person name="Nielsen K.F."/>
            <person name="Lyhne E.K."/>
            <person name="Kogle M.E."/>
            <person name="Kuo A."/>
            <person name="Riley R."/>
            <person name="Clum A."/>
            <person name="Nolan M."/>
            <person name="Lipzen A."/>
            <person name="Salamov A."/>
            <person name="Henrissat B."/>
            <person name="Wiebenga A."/>
            <person name="De vries R.P."/>
            <person name="Grigoriev I.V."/>
            <person name="Mortensen U.H."/>
            <person name="Andersen M.R."/>
            <person name="Baker S.E."/>
        </authorList>
    </citation>
    <scope>NUCLEOTIDE SEQUENCE</scope>
    <source>
        <strain evidence="1">CBS 621.78</strain>
    </source>
</reference>
<sequence>MSSRPDLRVDDEVGFIRFYRSISSNNTNTNTNTDNNNDTIRIFDRGDWYSAHGTEAEFIARTVYKTTSVLRNLGRSETGGLPSVTMSVTVFRNFLREALFRLNKRVEIWATAATGGGRGTGSWKLAKQASPGNLQDVEEELGSVGALSLDAAAPIILAVKISAKAGEARHVGVCFADASVRELGVSEFLDNDVYSNFESLVIQLGVKECLVQMDAGRKDVELAKIRAIADSCGIAVSERPAGDFGVKDIDQDLTRLLRDERSAGTLPQTELKLAMGAAAALIKYLGYQLFQHDLSQFMKLDASALRALNLMPGPRDGSKSMSLFGLLNHCKTPWLKQPLMDRAEIEKRQQLVEAFVTMQEEHLRSIPDLYRLAKRFQRKQATLEDVVRVYQVAIRLPGIVASLENTPLEKEYTLKLRGFSDSLAKLEEMVETTNHEFIIKPEFDESLRIIRKKLDKLRHDMNVEHRRENHRVHGWCFRLTRNEAGCIRNKREYQECSTQKNGALRREHDQLSSNYNRTQTGLVSEVVNVAASYCPVLEQLAGVLAHLDVVVSFAHAAVHAPTPYVRPKMHPRGTGNTILKEARHPCMEMQDDISFITNDSSFLIITGPNMGGKSTYIRQIGTGCFVPCSEAELTIFDCILARGMLETSNILKSATSESLIIIDELGRGTSTYDGFGLAWAISEHIVTEIRCFGLFATHFHELTALADRYPKSAKNLHVVAFIGDGADGQQPKDDAQDAKRNQVTLLYRVEPGICDQSFGIHVAELVRFPEKVVNMARQKADELEDFTSAGTQGDGEESAPSSIDKYSQEEVEEGSALLKEMLLKWKAAVESPGTNLTVEEKRQIMRDLVKSDPKLQANKVFQSIKALNDNMLMSDGLLRVFWPYDLPRSSSPGVIVGWRNSELDLFVLTVLEGVEPRNVDNALRAGILFRNSPHPIVRIFTLCGRSAMHVLGSTNSPDPPSAFNPSHLYVTTTPACKVPRIWCPPETNLSVQVIMFHRPHPTRMEYMSLDPISLALGDKVVTADQPDAVSSKIDTEEEHDKGKGGKLVEKLKLHTVVKHVPSLKEQALPLIINQVNCAYEMGKLMEKNSHLIGIRVKRSMSVGERVVESATTLWDLFVLGVSYVFWQWIWPVITRIFVVGLVFHRTIAEIVLQILEWRARPDAAALKDISATAQQVDIRLQQFCYWPIQYVKLRQRKDNWESVTTSHPDYIRFYNSLWLVANDVIIGIALGSYIIDNANWVAFQINSILTGWTVEGLQRTISWLMDWPAGLKLNNELAAFLGDLFLWVIENWAGGMPIALFSDLVSILTVHIYSFYIASARIFNWQLTIIISLFHLFRGKKRNVLRNRIDSCDYDLDQLLLGTILFTVLFFLLPTVIVFYLAFASARMLIISLKAALDTCLAFLNHFPLFALMLRVKDSRRLPGGIRFELRQEHDKSPATGKSTTSVPYIHFESIPLALRAMFDQYFQLGHRLRKHYLAPRVIFCLVTGRFVPPIHRRNLYGMQYSMLPARRATMMEVWSMLTQPRKTSSGGSSSSSMGGGIGTAANGILKVPGTFGQGDLRRRGHR</sequence>
<protein>
    <submittedName>
        <fullName evidence="1">Uncharacterized protein</fullName>
    </submittedName>
</protein>
<dbReference type="Proteomes" id="UP000249057">
    <property type="component" value="Unassembled WGS sequence"/>
</dbReference>
<keyword evidence="2" id="KW-1185">Reference proteome</keyword>
<gene>
    <name evidence="1" type="ORF">BO95DRAFT_457997</name>
</gene>
<accession>A0ACD1FRQ3</accession>
<name>A0ACD1FRQ3_9EURO</name>
<organism evidence="1 2">
    <name type="scientific">Aspergillus brunneoviolaceus CBS 621.78</name>
    <dbReference type="NCBI Taxonomy" id="1450534"/>
    <lineage>
        <taxon>Eukaryota</taxon>
        <taxon>Fungi</taxon>
        <taxon>Dikarya</taxon>
        <taxon>Ascomycota</taxon>
        <taxon>Pezizomycotina</taxon>
        <taxon>Eurotiomycetes</taxon>
        <taxon>Eurotiomycetidae</taxon>
        <taxon>Eurotiales</taxon>
        <taxon>Aspergillaceae</taxon>
        <taxon>Aspergillus</taxon>
        <taxon>Aspergillus subgen. Circumdati</taxon>
    </lineage>
</organism>
<dbReference type="EMBL" id="KZ825441">
    <property type="protein sequence ID" value="RAH39653.1"/>
    <property type="molecule type" value="Genomic_DNA"/>
</dbReference>
<evidence type="ECO:0000313" key="1">
    <source>
        <dbReference type="EMBL" id="RAH39653.1"/>
    </source>
</evidence>
<proteinExistence type="predicted"/>
<evidence type="ECO:0000313" key="2">
    <source>
        <dbReference type="Proteomes" id="UP000249057"/>
    </source>
</evidence>